<reference evidence="2" key="2">
    <citation type="journal article" date="2017" name="Genome Announc.">
        <title>Draft genome sequence of Paludibacter jiangxiensis NM7(T), a propionate-producing fermentative bacterium.</title>
        <authorList>
            <person name="Qiu Y.-L."/>
            <person name="Tourlousse D.M."/>
            <person name="Matsuura N."/>
            <person name="Ohashi A."/>
            <person name="Sekiguchi Y."/>
        </authorList>
    </citation>
    <scope>NUCLEOTIDE SEQUENCE [LARGE SCALE GENOMIC DNA]</scope>
    <source>
        <strain evidence="2">NM7</strain>
    </source>
</reference>
<organism evidence="1 2">
    <name type="scientific">Paludibacter jiangxiensis</name>
    <dbReference type="NCBI Taxonomy" id="681398"/>
    <lineage>
        <taxon>Bacteria</taxon>
        <taxon>Pseudomonadati</taxon>
        <taxon>Bacteroidota</taxon>
        <taxon>Bacteroidia</taxon>
        <taxon>Bacteroidales</taxon>
        <taxon>Paludibacteraceae</taxon>
        <taxon>Paludibacter</taxon>
    </lineage>
</organism>
<comment type="caution">
    <text evidence="1">The sequence shown here is derived from an EMBL/GenBank/DDBJ whole genome shotgun (WGS) entry which is preliminary data.</text>
</comment>
<keyword evidence="2" id="KW-1185">Reference proteome</keyword>
<dbReference type="RefSeq" id="WP_068703845.1">
    <property type="nucleotide sequence ID" value="NZ_BDCR01000003.1"/>
</dbReference>
<sequence>MYRVFISLAIVLALCTGCSKKDQVKRVHSKHTVYEMYLQRGIGSLNNFNATHDSLQLIAAGHYLDSASHQKNLLNFIVVPRVTVYLLRAQLDLGRKYVESIDARQFPRPYLKEMYRHFLDALMYNKQRDIENRDASMKKAMESVEQYLSTHPKDKDAISDMFSLKLYSEPSEKLFADMDAYVKKYPESKLVVEDLRKSLKAVMKKARQ</sequence>
<reference evidence="2" key="1">
    <citation type="submission" date="2016-04" db="EMBL/GenBank/DDBJ databases">
        <title>Draft genome sequence of Paludibacter jiangxiensis strain NM7.</title>
        <authorList>
            <person name="Qiu Y."/>
            <person name="Matsuura N."/>
            <person name="Ohashi A."/>
            <person name="Tourlousse M.D."/>
            <person name="Sekiguchi Y."/>
        </authorList>
    </citation>
    <scope>NUCLEOTIDE SEQUENCE [LARGE SCALE GENOMIC DNA]</scope>
    <source>
        <strain evidence="2">NM7</strain>
    </source>
</reference>
<evidence type="ECO:0000313" key="1">
    <source>
        <dbReference type="EMBL" id="GAT63024.1"/>
    </source>
</evidence>
<proteinExistence type="predicted"/>
<evidence type="ECO:0000313" key="2">
    <source>
        <dbReference type="Proteomes" id="UP000076586"/>
    </source>
</evidence>
<dbReference type="AlphaFoldDB" id="A0A161L7Z6"/>
<protein>
    <submittedName>
        <fullName evidence="1">Uncharacterized protein</fullName>
    </submittedName>
</protein>
<dbReference type="EMBL" id="BDCR01000003">
    <property type="protein sequence ID" value="GAT63024.1"/>
    <property type="molecule type" value="Genomic_DNA"/>
</dbReference>
<dbReference type="OrthoDB" id="790983at2"/>
<dbReference type="STRING" id="681398.PJIAN_3336"/>
<accession>A0A161L7Z6</accession>
<dbReference type="Proteomes" id="UP000076586">
    <property type="component" value="Unassembled WGS sequence"/>
</dbReference>
<gene>
    <name evidence="1" type="ORF">PJIAN_3336</name>
</gene>
<name>A0A161L7Z6_9BACT</name>